<feature type="chain" id="PRO_5018183229" description="MHC class I-like antigen recognition-like domain-containing protein" evidence="3">
    <location>
        <begin position="23"/>
        <end position="130"/>
    </location>
</feature>
<keyword evidence="1" id="KW-0325">Glycoprotein</keyword>
<feature type="signal peptide" evidence="3">
    <location>
        <begin position="1"/>
        <end position="22"/>
    </location>
</feature>
<evidence type="ECO:0000256" key="3">
    <source>
        <dbReference type="SAM" id="SignalP"/>
    </source>
</evidence>
<gene>
    <name evidence="4" type="ORF">DUI87_34755</name>
</gene>
<dbReference type="InterPro" id="IPR037055">
    <property type="entry name" value="MHC_I-like_Ag-recog_sf"/>
</dbReference>
<name>A0A3M0IHD7_HIRRU</name>
<dbReference type="AlphaFoldDB" id="A0A3M0IHD7"/>
<evidence type="ECO:0000313" key="4">
    <source>
        <dbReference type="EMBL" id="RMB88911.1"/>
    </source>
</evidence>
<keyword evidence="5" id="KW-1185">Reference proteome</keyword>
<evidence type="ECO:0008006" key="6">
    <source>
        <dbReference type="Google" id="ProtNLM"/>
    </source>
</evidence>
<dbReference type="OrthoDB" id="9183726at2759"/>
<comment type="caution">
    <text evidence="4">The sequence shown here is derived from an EMBL/GenBank/DDBJ whole genome shotgun (WGS) entry which is preliminary data.</text>
</comment>
<dbReference type="SUPFAM" id="SSF54452">
    <property type="entry name" value="MHC antigen-recognition domain"/>
    <property type="match status" value="1"/>
</dbReference>
<dbReference type="EMBL" id="QRBI01000309">
    <property type="protein sequence ID" value="RMB88911.1"/>
    <property type="molecule type" value="Genomic_DNA"/>
</dbReference>
<evidence type="ECO:0000256" key="1">
    <source>
        <dbReference type="ARBA" id="ARBA00023180"/>
    </source>
</evidence>
<organism evidence="4 5">
    <name type="scientific">Hirundo rustica rustica</name>
    <dbReference type="NCBI Taxonomy" id="333673"/>
    <lineage>
        <taxon>Eukaryota</taxon>
        <taxon>Metazoa</taxon>
        <taxon>Chordata</taxon>
        <taxon>Craniata</taxon>
        <taxon>Vertebrata</taxon>
        <taxon>Euteleostomi</taxon>
        <taxon>Archelosauria</taxon>
        <taxon>Archosauria</taxon>
        <taxon>Dinosauria</taxon>
        <taxon>Saurischia</taxon>
        <taxon>Theropoda</taxon>
        <taxon>Coelurosauria</taxon>
        <taxon>Aves</taxon>
        <taxon>Neognathae</taxon>
        <taxon>Neoaves</taxon>
        <taxon>Telluraves</taxon>
        <taxon>Australaves</taxon>
        <taxon>Passeriformes</taxon>
        <taxon>Sylvioidea</taxon>
        <taxon>Hirundinidae</taxon>
        <taxon>Hirundo</taxon>
    </lineage>
</organism>
<dbReference type="Gene3D" id="3.30.500.10">
    <property type="entry name" value="MHC class I-like antigen recognition-like"/>
    <property type="match status" value="1"/>
</dbReference>
<dbReference type="InterPro" id="IPR011162">
    <property type="entry name" value="MHC_I/II-like_Ag-recog"/>
</dbReference>
<dbReference type="Proteomes" id="UP000269221">
    <property type="component" value="Unassembled WGS sequence"/>
</dbReference>
<keyword evidence="3" id="KW-0732">Signal</keyword>
<evidence type="ECO:0000256" key="2">
    <source>
        <dbReference type="SAM" id="MobiDB-lite"/>
    </source>
</evidence>
<proteinExistence type="predicted"/>
<reference evidence="4 5" key="1">
    <citation type="submission" date="2018-07" db="EMBL/GenBank/DDBJ databases">
        <title>A high quality draft genome assembly of the barn swallow (H. rustica rustica).</title>
        <authorList>
            <person name="Formenti G."/>
            <person name="Chiara M."/>
            <person name="Poveda L."/>
            <person name="Francoijs K.-J."/>
            <person name="Bonisoli-Alquati A."/>
            <person name="Canova L."/>
            <person name="Gianfranceschi L."/>
            <person name="Horner D.S."/>
            <person name="Saino N."/>
        </authorList>
    </citation>
    <scope>NUCLEOTIDE SEQUENCE [LARGE SCALE GENOMIC DNA]</scope>
    <source>
        <strain evidence="4">Chelidonia</strain>
        <tissue evidence="4">Blood</tissue>
    </source>
</reference>
<feature type="region of interest" description="Disordered" evidence="2">
    <location>
        <begin position="21"/>
        <end position="49"/>
    </location>
</feature>
<protein>
    <recommendedName>
        <fullName evidence="6">MHC class I-like antigen recognition-like domain-containing protein</fullName>
    </recommendedName>
</protein>
<evidence type="ECO:0000313" key="5">
    <source>
        <dbReference type="Proteomes" id="UP000269221"/>
    </source>
</evidence>
<accession>A0A3M0IHD7</accession>
<sequence length="130" mass="13717">MLPGLGGFVLGSVCLGWGSASAAGEAPDPAPAPPLEGFGEPPWPPGIPIPGHWDPHISFPSSGDPLHPLILHRHSLNPLSRGSIRGSHRIGSDGREFLSFQPGSGRFVVAAGAAQVTKRRWEHEKIQAEE</sequence>